<dbReference type="KEGG" id="pseg:D3H65_19670"/>
<keyword evidence="2" id="KW-1185">Reference proteome</keyword>
<name>A0A3B7MSX1_9BACT</name>
<evidence type="ECO:0000313" key="2">
    <source>
        <dbReference type="Proteomes" id="UP000263900"/>
    </source>
</evidence>
<dbReference type="Proteomes" id="UP000263900">
    <property type="component" value="Chromosome"/>
</dbReference>
<accession>A0A3B7MSX1</accession>
<dbReference type="RefSeq" id="WP_119051945.1">
    <property type="nucleotide sequence ID" value="NZ_CP032157.1"/>
</dbReference>
<organism evidence="1 2">
    <name type="scientific">Paraflavitalea soli</name>
    <dbReference type="NCBI Taxonomy" id="2315862"/>
    <lineage>
        <taxon>Bacteria</taxon>
        <taxon>Pseudomonadati</taxon>
        <taxon>Bacteroidota</taxon>
        <taxon>Chitinophagia</taxon>
        <taxon>Chitinophagales</taxon>
        <taxon>Chitinophagaceae</taxon>
        <taxon>Paraflavitalea</taxon>
    </lineage>
</organism>
<dbReference type="AlphaFoldDB" id="A0A3B7MSX1"/>
<protein>
    <recommendedName>
        <fullName evidence="3">RNA polymerase sigma-70 region 2 domain-containing protein</fullName>
    </recommendedName>
</protein>
<dbReference type="OrthoDB" id="667576at2"/>
<dbReference type="SUPFAM" id="SSF88946">
    <property type="entry name" value="Sigma2 domain of RNA polymerase sigma factors"/>
    <property type="match status" value="1"/>
</dbReference>
<sequence>MSTKLSGMDHADFEDELTLLEGLKNKNIKAFAALYKEYSEDLLLFAYTLTGDPALCHEVVDGLFIELWEKGDFTQITPPIHHFLYSELRIKCKK</sequence>
<evidence type="ECO:0008006" key="3">
    <source>
        <dbReference type="Google" id="ProtNLM"/>
    </source>
</evidence>
<proteinExistence type="predicted"/>
<dbReference type="Gene3D" id="1.10.1740.10">
    <property type="match status" value="1"/>
</dbReference>
<dbReference type="EMBL" id="CP032157">
    <property type="protein sequence ID" value="AXY76066.1"/>
    <property type="molecule type" value="Genomic_DNA"/>
</dbReference>
<evidence type="ECO:0000313" key="1">
    <source>
        <dbReference type="EMBL" id="AXY76066.1"/>
    </source>
</evidence>
<dbReference type="InterPro" id="IPR013325">
    <property type="entry name" value="RNA_pol_sigma_r2"/>
</dbReference>
<dbReference type="GO" id="GO:0006352">
    <property type="term" value="P:DNA-templated transcription initiation"/>
    <property type="evidence" value="ECO:0007669"/>
    <property type="project" value="InterPro"/>
</dbReference>
<dbReference type="GO" id="GO:0003700">
    <property type="term" value="F:DNA-binding transcription factor activity"/>
    <property type="evidence" value="ECO:0007669"/>
    <property type="project" value="InterPro"/>
</dbReference>
<gene>
    <name evidence="1" type="ORF">D3H65_19670</name>
</gene>
<reference evidence="1 2" key="1">
    <citation type="submission" date="2018-09" db="EMBL/GenBank/DDBJ databases">
        <title>Genome sequencing of strain 6GH32-13.</title>
        <authorList>
            <person name="Weon H.-Y."/>
            <person name="Heo J."/>
            <person name="Kwon S.-W."/>
        </authorList>
    </citation>
    <scope>NUCLEOTIDE SEQUENCE [LARGE SCALE GENOMIC DNA]</scope>
    <source>
        <strain evidence="1 2">5GH32-13</strain>
    </source>
</reference>